<dbReference type="Gene3D" id="1.20.1640.10">
    <property type="entry name" value="Multidrug efflux transporter AcrB transmembrane domain"/>
    <property type="match status" value="1"/>
</dbReference>
<evidence type="ECO:0000256" key="10">
    <source>
        <dbReference type="HAMAP-Rule" id="MF_01463"/>
    </source>
</evidence>
<gene>
    <name evidence="10" type="primary">secD</name>
    <name evidence="14" type="ordered locus">Dret_0846</name>
</gene>
<dbReference type="GO" id="GO:0043952">
    <property type="term" value="P:protein transport by the Sec complex"/>
    <property type="evidence" value="ECO:0007669"/>
    <property type="project" value="UniProtKB-UniRule"/>
</dbReference>
<dbReference type="PRINTS" id="PR00702">
    <property type="entry name" value="ACRIFLAVINRP"/>
</dbReference>
<dbReference type="GO" id="GO:0065002">
    <property type="term" value="P:intracellular protein transmembrane transport"/>
    <property type="evidence" value="ECO:0007669"/>
    <property type="project" value="UniProtKB-UniRule"/>
</dbReference>
<dbReference type="GO" id="GO:0006605">
    <property type="term" value="P:protein targeting"/>
    <property type="evidence" value="ECO:0007669"/>
    <property type="project" value="UniProtKB-UniRule"/>
</dbReference>
<evidence type="ECO:0000256" key="9">
    <source>
        <dbReference type="ARBA" id="ARBA00023136"/>
    </source>
</evidence>
<dbReference type="Gene3D" id="3.30.1360.200">
    <property type="match status" value="1"/>
</dbReference>
<dbReference type="InterPro" id="IPR055344">
    <property type="entry name" value="SecD_SecF_C_bact"/>
</dbReference>
<feature type="domain" description="SecDF P1 head subdomain" evidence="13">
    <location>
        <begin position="242"/>
        <end position="349"/>
    </location>
</feature>
<dbReference type="KEGG" id="drt:Dret_0846"/>
<dbReference type="SUPFAM" id="SSF82866">
    <property type="entry name" value="Multidrug efflux transporter AcrB transmembrane domain"/>
    <property type="match status" value="1"/>
</dbReference>
<dbReference type="Pfam" id="PF22599">
    <property type="entry name" value="SecDF_P1_head"/>
    <property type="match status" value="1"/>
</dbReference>
<evidence type="ECO:0000259" key="12">
    <source>
        <dbReference type="Pfam" id="PF21760"/>
    </source>
</evidence>
<evidence type="ECO:0000256" key="5">
    <source>
        <dbReference type="ARBA" id="ARBA00022692"/>
    </source>
</evidence>
<feature type="transmembrane region" description="Helical" evidence="10">
    <location>
        <begin position="494"/>
        <end position="518"/>
    </location>
</feature>
<dbReference type="NCBIfam" id="TIGR01129">
    <property type="entry name" value="secD"/>
    <property type="match status" value="1"/>
</dbReference>
<comment type="subunit">
    <text evidence="10">Forms a complex with SecF. Part of the essential Sec protein translocation apparatus which comprises SecA, SecYEG and auxiliary proteins SecDF. Other proteins may also be involved.</text>
</comment>
<dbReference type="InterPro" id="IPR022813">
    <property type="entry name" value="SecD/SecF_arch_bac"/>
</dbReference>
<keyword evidence="4 10" id="KW-0997">Cell inner membrane</keyword>
<feature type="transmembrane region" description="Helical" evidence="10">
    <location>
        <begin position="371"/>
        <end position="392"/>
    </location>
</feature>
<evidence type="ECO:0000256" key="1">
    <source>
        <dbReference type="ARBA" id="ARBA00004651"/>
    </source>
</evidence>
<keyword evidence="6 10" id="KW-0653">Protein transport</keyword>
<dbReference type="PANTHER" id="PTHR30081:SF1">
    <property type="entry name" value="PROTEIN TRANSLOCASE SUBUNIT SECD"/>
    <property type="match status" value="1"/>
</dbReference>
<dbReference type="InterPro" id="IPR054384">
    <property type="entry name" value="SecDF_P1_head"/>
</dbReference>
<dbReference type="GO" id="GO:0005886">
    <property type="term" value="C:plasma membrane"/>
    <property type="evidence" value="ECO:0007669"/>
    <property type="project" value="UniProtKB-SubCell"/>
</dbReference>
<dbReference type="FunFam" id="1.20.1640.10:FF:000004">
    <property type="entry name" value="Protein translocase subunit SecD"/>
    <property type="match status" value="1"/>
</dbReference>
<dbReference type="InterPro" id="IPR005791">
    <property type="entry name" value="SecD"/>
</dbReference>
<dbReference type="AlphaFoldDB" id="C8X140"/>
<dbReference type="Gene3D" id="3.30.70.3400">
    <property type="match status" value="1"/>
</dbReference>
<keyword evidence="9 10" id="KW-0472">Membrane</keyword>
<feature type="domain" description="Protein translocase subunit SecDF P1" evidence="12">
    <location>
        <begin position="153"/>
        <end position="212"/>
    </location>
</feature>
<dbReference type="eggNOG" id="COG0342">
    <property type="taxonomic scope" value="Bacteria"/>
</dbReference>
<dbReference type="FunFam" id="3.30.1360.200:FF:000002">
    <property type="entry name" value="Preprotein translocase subunit SecD"/>
    <property type="match status" value="1"/>
</dbReference>
<sequence>MSSLRWRIVLAVIVLGLGLAYALPSVLPSGSGIQKMLPDKEVNLGLDLKGGMHLTLGVDLETAIQNALSQTGQDIRAEAREESILVLRPEVDKAGNLQFWLAKQEQSETLQALLEDRFPNVSIQGVETLDNGRQKYTVGYRPKYREHLEEMTLDQALKTIRNRVDQFGVAEPDIRKQQGNRIQVQLPGLEDPERAIKIIGQTAHLEFKLVDEDADAQKAERGIVPPGSELAYLQRKMPDGSYKKQPIVLEKNALLTGEYITDASTQFDTSGFNQPYVALSFNQRGSRLFERITAEHVGDRLAIVLDGKVYSAPRIQERISGGRASITGGFTTEEAHDLALVLRAGSLPAPVDVLQERSVGPSLGQQSIDQGIMSIVVGGALVLLFMVIYYGIGGIVADTVLALNILLILAGLAGFGATLTLPGIAGIILTIGMAVDANVLIFERIREELRRGLGPRKAVDEGFARATLTILDANVTTIIAAIILYQFGTGPIRGFAVTLSLGIVASMFTAIFVARIMFDLWLSRKQPASSLKL</sequence>
<dbReference type="STRING" id="485915.Dret_0846"/>
<dbReference type="Proteomes" id="UP000001052">
    <property type="component" value="Chromosome"/>
</dbReference>
<dbReference type="Pfam" id="PF02355">
    <property type="entry name" value="SecD_SecF_C"/>
    <property type="match status" value="1"/>
</dbReference>
<reference evidence="14 15" key="2">
    <citation type="journal article" date="2010" name="Stand. Genomic Sci.">
        <title>Complete genome sequence of Desulfohalobium retbaense type strain (HR(100)).</title>
        <authorList>
            <person name="Spring S."/>
            <person name="Nolan M."/>
            <person name="Lapidus A."/>
            <person name="Glavina Del Rio T."/>
            <person name="Copeland A."/>
            <person name="Tice H."/>
            <person name="Cheng J.F."/>
            <person name="Lucas S."/>
            <person name="Land M."/>
            <person name="Chen F."/>
            <person name="Bruce D."/>
            <person name="Goodwin L."/>
            <person name="Pitluck S."/>
            <person name="Ivanova N."/>
            <person name="Mavromatis K."/>
            <person name="Mikhailova N."/>
            <person name="Pati A."/>
            <person name="Chen A."/>
            <person name="Palaniappan K."/>
            <person name="Hauser L."/>
            <person name="Chang Y.J."/>
            <person name="Jeffries C.D."/>
            <person name="Munk C."/>
            <person name="Kiss H."/>
            <person name="Chain P."/>
            <person name="Han C."/>
            <person name="Brettin T."/>
            <person name="Detter J.C."/>
            <person name="Schuler E."/>
            <person name="Goker M."/>
            <person name="Rohde M."/>
            <person name="Bristow J."/>
            <person name="Eisen J.A."/>
            <person name="Markowitz V."/>
            <person name="Hugenholtz P."/>
            <person name="Kyrpides N.C."/>
            <person name="Klenk H.P."/>
        </authorList>
    </citation>
    <scope>NUCLEOTIDE SEQUENCE [LARGE SCALE GENOMIC DNA]</scope>
    <source>
        <strain evidence="14 15">DSM 5692</strain>
    </source>
</reference>
<comment type="function">
    <text evidence="10">Part of the Sec protein translocase complex. Interacts with the SecYEG preprotein conducting channel. SecDF uses the proton motive force (PMF) to complete protein translocation after the ATP-dependent function of SecA.</text>
</comment>
<evidence type="ECO:0000256" key="3">
    <source>
        <dbReference type="ARBA" id="ARBA00022475"/>
    </source>
</evidence>
<evidence type="ECO:0000259" key="13">
    <source>
        <dbReference type="Pfam" id="PF22599"/>
    </source>
</evidence>
<keyword evidence="5 10" id="KW-0812">Transmembrane</keyword>
<dbReference type="PANTHER" id="PTHR30081">
    <property type="entry name" value="PROTEIN-EXPORT MEMBRANE PROTEIN SEC"/>
    <property type="match status" value="1"/>
</dbReference>
<keyword evidence="15" id="KW-1185">Reference proteome</keyword>
<evidence type="ECO:0000256" key="7">
    <source>
        <dbReference type="ARBA" id="ARBA00022989"/>
    </source>
</evidence>
<comment type="similarity">
    <text evidence="10">Belongs to the SecD/SecF family. SecD subfamily.</text>
</comment>
<dbReference type="HOGENOM" id="CLU_007894_4_3_7"/>
<proteinExistence type="inferred from homology"/>
<keyword evidence="3 10" id="KW-1003">Cell membrane</keyword>
<feature type="transmembrane region" description="Helical" evidence="10">
    <location>
        <begin position="463"/>
        <end position="488"/>
    </location>
</feature>
<dbReference type="Pfam" id="PF07549">
    <property type="entry name" value="Sec_GG"/>
    <property type="match status" value="1"/>
</dbReference>
<accession>C8X140</accession>
<protein>
    <recommendedName>
        <fullName evidence="10">Protein translocase subunit SecD</fullName>
    </recommendedName>
</protein>
<evidence type="ECO:0000313" key="14">
    <source>
        <dbReference type="EMBL" id="ACV68137.1"/>
    </source>
</evidence>
<evidence type="ECO:0000259" key="11">
    <source>
        <dbReference type="Pfam" id="PF02355"/>
    </source>
</evidence>
<evidence type="ECO:0000256" key="2">
    <source>
        <dbReference type="ARBA" id="ARBA00022448"/>
    </source>
</evidence>
<reference evidence="15" key="1">
    <citation type="submission" date="2009-09" db="EMBL/GenBank/DDBJ databases">
        <title>The complete chromosome of Desulfohalobium retbaense DSM 5692.</title>
        <authorList>
            <consortium name="US DOE Joint Genome Institute (JGI-PGF)"/>
            <person name="Lucas S."/>
            <person name="Copeland A."/>
            <person name="Lapidus A."/>
            <person name="Glavina del Rio T."/>
            <person name="Dalin E."/>
            <person name="Tice H."/>
            <person name="Bruce D."/>
            <person name="Goodwin L."/>
            <person name="Pitluck S."/>
            <person name="Kyrpides N."/>
            <person name="Mavromatis K."/>
            <person name="Ivanova N."/>
            <person name="Mikhailova N."/>
            <person name="Munk A.C."/>
            <person name="Brettin T."/>
            <person name="Detter J.C."/>
            <person name="Han C."/>
            <person name="Tapia R."/>
            <person name="Larimer F."/>
            <person name="Land M."/>
            <person name="Hauser L."/>
            <person name="Markowitz V."/>
            <person name="Cheng J.-F."/>
            <person name="Hugenholtz P."/>
            <person name="Woyke T."/>
            <person name="Wu D."/>
            <person name="Spring S."/>
            <person name="Klenk H.-P."/>
            <person name="Eisen J.A."/>
        </authorList>
    </citation>
    <scope>NUCLEOTIDE SEQUENCE [LARGE SCALE GENOMIC DNA]</scope>
    <source>
        <strain evidence="15">DSM 5692</strain>
    </source>
</reference>
<evidence type="ECO:0000256" key="6">
    <source>
        <dbReference type="ARBA" id="ARBA00022927"/>
    </source>
</evidence>
<dbReference type="EMBL" id="CP001734">
    <property type="protein sequence ID" value="ACV68137.1"/>
    <property type="molecule type" value="Genomic_DNA"/>
</dbReference>
<dbReference type="InterPro" id="IPR048634">
    <property type="entry name" value="SecD_SecF_C"/>
</dbReference>
<dbReference type="GO" id="GO:0015450">
    <property type="term" value="F:protein-transporting ATPase activity"/>
    <property type="evidence" value="ECO:0007669"/>
    <property type="project" value="InterPro"/>
</dbReference>
<dbReference type="RefSeq" id="WP_015751295.1">
    <property type="nucleotide sequence ID" value="NC_013223.1"/>
</dbReference>
<dbReference type="OrthoDB" id="9805019at2"/>
<evidence type="ECO:0000256" key="8">
    <source>
        <dbReference type="ARBA" id="ARBA00023010"/>
    </source>
</evidence>
<comment type="caution">
    <text evidence="10">Lacks conserved residue(s) required for the propagation of feature annotation.</text>
</comment>
<feature type="transmembrane region" description="Helical" evidence="10">
    <location>
        <begin position="399"/>
        <end position="417"/>
    </location>
</feature>
<dbReference type="InterPro" id="IPR048631">
    <property type="entry name" value="SecD_1st"/>
</dbReference>
<dbReference type="NCBIfam" id="TIGR00916">
    <property type="entry name" value="2A0604s01"/>
    <property type="match status" value="1"/>
</dbReference>
<keyword evidence="7 10" id="KW-1133">Transmembrane helix</keyword>
<organism evidence="14 15">
    <name type="scientific">Desulfohalobium retbaense (strain ATCC 49708 / DSM 5692 / JCM 16813 / HR100)</name>
    <dbReference type="NCBI Taxonomy" id="485915"/>
    <lineage>
        <taxon>Bacteria</taxon>
        <taxon>Pseudomonadati</taxon>
        <taxon>Thermodesulfobacteriota</taxon>
        <taxon>Desulfovibrionia</taxon>
        <taxon>Desulfovibrionales</taxon>
        <taxon>Desulfohalobiaceae</taxon>
        <taxon>Desulfohalobium</taxon>
    </lineage>
</organism>
<keyword evidence="8 10" id="KW-0811">Translocation</keyword>
<feature type="domain" description="Protein export membrane protein SecD/SecF C-terminal" evidence="11">
    <location>
        <begin position="353"/>
        <end position="518"/>
    </location>
</feature>
<comment type="subcellular location">
    <subcellularLocation>
        <location evidence="10">Cell inner membrane</location>
        <topology evidence="10">Multi-pass membrane protein</topology>
    </subcellularLocation>
    <subcellularLocation>
        <location evidence="1">Cell membrane</location>
        <topology evidence="1">Multi-pass membrane protein</topology>
    </subcellularLocation>
</comment>
<dbReference type="Pfam" id="PF21760">
    <property type="entry name" value="SecD_1st"/>
    <property type="match status" value="1"/>
</dbReference>
<feature type="transmembrane region" description="Helical" evidence="10">
    <location>
        <begin position="423"/>
        <end position="442"/>
    </location>
</feature>
<dbReference type="HAMAP" id="MF_01463_B">
    <property type="entry name" value="SecD_B"/>
    <property type="match status" value="1"/>
</dbReference>
<dbReference type="InterPro" id="IPR001036">
    <property type="entry name" value="Acrflvin-R"/>
</dbReference>
<keyword evidence="2 10" id="KW-0813">Transport</keyword>
<evidence type="ECO:0000256" key="4">
    <source>
        <dbReference type="ARBA" id="ARBA00022519"/>
    </source>
</evidence>
<evidence type="ECO:0000313" key="15">
    <source>
        <dbReference type="Proteomes" id="UP000001052"/>
    </source>
</evidence>
<name>C8X140_DESRD</name>
<dbReference type="InterPro" id="IPR022646">
    <property type="entry name" value="SecD/SecF_CS"/>
</dbReference>